<keyword evidence="8" id="KW-1185">Reference proteome</keyword>
<feature type="region of interest" description="Disordered" evidence="5">
    <location>
        <begin position="1"/>
        <end position="20"/>
    </location>
</feature>
<dbReference type="GO" id="GO:0022857">
    <property type="term" value="F:transmembrane transporter activity"/>
    <property type="evidence" value="ECO:0007669"/>
    <property type="project" value="TreeGrafter"/>
</dbReference>
<sequence length="413" mass="46573">MTSPEIDVNDKSDNEEFEKKPLNEDTSNAVKFKDKTFKEKVNHVLSNVTVEPLLACVIIPSVISRFAMGNLNLDKACRVHMQYADVVCDALIKRTTNNFTAQEKEIQRLISSIDIWKGILQTLLPSIIIMFLGAWSDRTGRRKLCILMPIFGEILTSINNLINVYFFYEIPVHLTVFLETLFTAATGGWVTMFLGIFSYISDITTEKTRTFRVGLANFCMTVGLPIGIALGVSFSLSVIKPSGALFSITVFSRRLQFHDSLLCLISCGSKFVGSVWTAFVTTDLEMFLVPVVEILNGVTFTSLRSLMTKLVDKDEIARANSLFSLVETLASLLFQPMYSWIYMITLHVFPGTVYIFSATMIIPAIVILTTFFVQHRIQIWKEKKKKILDTEIVLPNCDTEFIAKDVLNETVKT</sequence>
<name>A0A4C1ZML7_EUMVA</name>
<evidence type="ECO:0000313" key="8">
    <source>
        <dbReference type="Proteomes" id="UP000299102"/>
    </source>
</evidence>
<feature type="transmembrane region" description="Helical" evidence="6">
    <location>
        <begin position="115"/>
        <end position="134"/>
    </location>
</feature>
<dbReference type="InterPro" id="IPR036259">
    <property type="entry name" value="MFS_trans_sf"/>
</dbReference>
<dbReference type="Proteomes" id="UP000299102">
    <property type="component" value="Unassembled WGS sequence"/>
</dbReference>
<dbReference type="PANTHER" id="PTHR23507">
    <property type="entry name" value="ZGC:174356"/>
    <property type="match status" value="1"/>
</dbReference>
<feature type="transmembrane region" description="Helical" evidence="6">
    <location>
        <begin position="146"/>
        <end position="168"/>
    </location>
</feature>
<protein>
    <recommendedName>
        <fullName evidence="9">Solute carrier family 46 member 3</fullName>
    </recommendedName>
</protein>
<gene>
    <name evidence="7" type="ORF">EVAR_28647_1</name>
</gene>
<evidence type="ECO:0000256" key="4">
    <source>
        <dbReference type="ARBA" id="ARBA00023136"/>
    </source>
</evidence>
<feature type="compositionally biased region" description="Basic and acidic residues" evidence="5">
    <location>
        <begin position="8"/>
        <end position="20"/>
    </location>
</feature>
<feature type="transmembrane region" description="Helical" evidence="6">
    <location>
        <begin position="287"/>
        <end position="307"/>
    </location>
</feature>
<evidence type="ECO:0008006" key="9">
    <source>
        <dbReference type="Google" id="ProtNLM"/>
    </source>
</evidence>
<feature type="transmembrane region" description="Helical" evidence="6">
    <location>
        <begin position="319"/>
        <end position="341"/>
    </location>
</feature>
<evidence type="ECO:0000256" key="6">
    <source>
        <dbReference type="SAM" id="Phobius"/>
    </source>
</evidence>
<dbReference type="AlphaFoldDB" id="A0A4C1ZML7"/>
<accession>A0A4C1ZML7</accession>
<feature type="transmembrane region" description="Helical" evidence="6">
    <location>
        <begin position="213"/>
        <end position="239"/>
    </location>
</feature>
<comment type="subcellular location">
    <subcellularLocation>
        <location evidence="1">Membrane</location>
        <topology evidence="1">Multi-pass membrane protein</topology>
    </subcellularLocation>
</comment>
<organism evidence="7 8">
    <name type="scientific">Eumeta variegata</name>
    <name type="common">Bagworm moth</name>
    <name type="synonym">Eumeta japonica</name>
    <dbReference type="NCBI Taxonomy" id="151549"/>
    <lineage>
        <taxon>Eukaryota</taxon>
        <taxon>Metazoa</taxon>
        <taxon>Ecdysozoa</taxon>
        <taxon>Arthropoda</taxon>
        <taxon>Hexapoda</taxon>
        <taxon>Insecta</taxon>
        <taxon>Pterygota</taxon>
        <taxon>Neoptera</taxon>
        <taxon>Endopterygota</taxon>
        <taxon>Lepidoptera</taxon>
        <taxon>Glossata</taxon>
        <taxon>Ditrysia</taxon>
        <taxon>Tineoidea</taxon>
        <taxon>Psychidae</taxon>
        <taxon>Oiketicinae</taxon>
        <taxon>Eumeta</taxon>
    </lineage>
</organism>
<feature type="transmembrane region" description="Helical" evidence="6">
    <location>
        <begin position="353"/>
        <end position="373"/>
    </location>
</feature>
<dbReference type="Gene3D" id="1.20.1250.20">
    <property type="entry name" value="MFS general substrate transporter like domains"/>
    <property type="match status" value="1"/>
</dbReference>
<feature type="transmembrane region" description="Helical" evidence="6">
    <location>
        <begin position="180"/>
        <end position="201"/>
    </location>
</feature>
<reference evidence="7 8" key="1">
    <citation type="journal article" date="2019" name="Commun. Biol.">
        <title>The bagworm genome reveals a unique fibroin gene that provides high tensile strength.</title>
        <authorList>
            <person name="Kono N."/>
            <person name="Nakamura H."/>
            <person name="Ohtoshi R."/>
            <person name="Tomita M."/>
            <person name="Numata K."/>
            <person name="Arakawa K."/>
        </authorList>
    </citation>
    <scope>NUCLEOTIDE SEQUENCE [LARGE SCALE GENOMIC DNA]</scope>
</reference>
<proteinExistence type="predicted"/>
<keyword evidence="3 6" id="KW-1133">Transmembrane helix</keyword>
<dbReference type="SUPFAM" id="SSF103473">
    <property type="entry name" value="MFS general substrate transporter"/>
    <property type="match status" value="2"/>
</dbReference>
<evidence type="ECO:0000313" key="7">
    <source>
        <dbReference type="EMBL" id="GBP87765.1"/>
    </source>
</evidence>
<evidence type="ECO:0000256" key="3">
    <source>
        <dbReference type="ARBA" id="ARBA00022989"/>
    </source>
</evidence>
<dbReference type="GO" id="GO:0016020">
    <property type="term" value="C:membrane"/>
    <property type="evidence" value="ECO:0007669"/>
    <property type="project" value="UniProtKB-SubCell"/>
</dbReference>
<dbReference type="EMBL" id="BGZK01001882">
    <property type="protein sequence ID" value="GBP87765.1"/>
    <property type="molecule type" value="Genomic_DNA"/>
</dbReference>
<comment type="caution">
    <text evidence="7">The sequence shown here is derived from an EMBL/GenBank/DDBJ whole genome shotgun (WGS) entry which is preliminary data.</text>
</comment>
<evidence type="ECO:0000256" key="1">
    <source>
        <dbReference type="ARBA" id="ARBA00004141"/>
    </source>
</evidence>
<keyword evidence="2 6" id="KW-0812">Transmembrane</keyword>
<evidence type="ECO:0000256" key="2">
    <source>
        <dbReference type="ARBA" id="ARBA00022692"/>
    </source>
</evidence>
<dbReference type="PANTHER" id="PTHR23507:SF1">
    <property type="entry name" value="FI18259P1-RELATED"/>
    <property type="match status" value="1"/>
</dbReference>
<dbReference type="OrthoDB" id="3026777at2759"/>
<evidence type="ECO:0000256" key="5">
    <source>
        <dbReference type="SAM" id="MobiDB-lite"/>
    </source>
</evidence>
<keyword evidence="4 6" id="KW-0472">Membrane</keyword>